<reference evidence="3 4" key="1">
    <citation type="submission" date="2018-06" db="EMBL/GenBank/DDBJ databases">
        <title>Whole genome sequencing of four bacterial strains from South Shetland trench revealing bio-synthetic gene clusters.</title>
        <authorList>
            <person name="Abdel-Mageed W.M."/>
            <person name="Lehri B."/>
            <person name="Jarmusch S.A."/>
            <person name="Miranda K."/>
            <person name="Goodfellow M."/>
            <person name="Jaspars M."/>
            <person name="Karlyshev A.V."/>
        </authorList>
    </citation>
    <scope>NUCLEOTIDE SEQUENCE [LARGE SCALE GENOMIC DNA]</scope>
    <source>
        <strain evidence="3 4">SST1</strain>
    </source>
</reference>
<sequence length="155" mass="16695">MVCVALVPAVVCVALVATMPAMVFVALVRLAIRVLFVVRVSTVALVFLVSFVTHVPFVPFVPFAISIVRVIGHRGLLRPFAGVGPVMGSVEQERSGIVEGGNHRSGRGDADAHPRAGHLLPEAVRQIRQLRARRTTHDEHVPLSRTTGYPPPATE</sequence>
<evidence type="ECO:0000256" key="2">
    <source>
        <dbReference type="SAM" id="Phobius"/>
    </source>
</evidence>
<keyword evidence="2" id="KW-0472">Membrane</keyword>
<dbReference type="AlphaFoldDB" id="A0A365PAL8"/>
<feature type="region of interest" description="Disordered" evidence="1">
    <location>
        <begin position="134"/>
        <end position="155"/>
    </location>
</feature>
<dbReference type="Proteomes" id="UP000252187">
    <property type="component" value="Unassembled WGS sequence"/>
</dbReference>
<feature type="transmembrane region" description="Helical" evidence="2">
    <location>
        <begin position="34"/>
        <end position="51"/>
    </location>
</feature>
<comment type="caution">
    <text evidence="3">The sequence shown here is derived from an EMBL/GenBank/DDBJ whole genome shotgun (WGS) entry which is preliminary data.</text>
</comment>
<organism evidence="3 4">
    <name type="scientific">Dietzia maris</name>
    <dbReference type="NCBI Taxonomy" id="37915"/>
    <lineage>
        <taxon>Bacteria</taxon>
        <taxon>Bacillati</taxon>
        <taxon>Actinomycetota</taxon>
        <taxon>Actinomycetes</taxon>
        <taxon>Mycobacteriales</taxon>
        <taxon>Dietziaceae</taxon>
        <taxon>Dietzia</taxon>
    </lineage>
</organism>
<proteinExistence type="predicted"/>
<evidence type="ECO:0000313" key="4">
    <source>
        <dbReference type="Proteomes" id="UP000252187"/>
    </source>
</evidence>
<keyword evidence="2" id="KW-1133">Transmembrane helix</keyword>
<name>A0A365PAL8_9ACTN</name>
<accession>A0A365PAL8</accession>
<feature type="transmembrane region" description="Helical" evidence="2">
    <location>
        <begin position="6"/>
        <end position="27"/>
    </location>
</feature>
<evidence type="ECO:0000256" key="1">
    <source>
        <dbReference type="SAM" id="MobiDB-lite"/>
    </source>
</evidence>
<protein>
    <submittedName>
        <fullName evidence="3">Uncharacterized protein</fullName>
    </submittedName>
</protein>
<dbReference type="EMBL" id="QNTT01000021">
    <property type="protein sequence ID" value="RBA36215.1"/>
    <property type="molecule type" value="Genomic_DNA"/>
</dbReference>
<gene>
    <name evidence="3" type="ORF">DQ226_09430</name>
</gene>
<keyword evidence="2" id="KW-0812">Transmembrane</keyword>
<evidence type="ECO:0000313" key="3">
    <source>
        <dbReference type="EMBL" id="RBA36215.1"/>
    </source>
</evidence>